<keyword evidence="3" id="KW-1185">Reference proteome</keyword>
<dbReference type="SUPFAM" id="SSF55961">
    <property type="entry name" value="Bet v1-like"/>
    <property type="match status" value="1"/>
</dbReference>
<dbReference type="Pfam" id="PF10604">
    <property type="entry name" value="Polyketide_cyc2"/>
    <property type="match status" value="1"/>
</dbReference>
<dbReference type="AlphaFoldDB" id="A0A5Q2MCF1"/>
<proteinExistence type="predicted"/>
<feature type="region of interest" description="Disordered" evidence="1">
    <location>
        <begin position="29"/>
        <end position="49"/>
    </location>
</feature>
<dbReference type="EMBL" id="CP045737">
    <property type="protein sequence ID" value="QGG40248.1"/>
    <property type="molecule type" value="Genomic_DNA"/>
</dbReference>
<sequence>MSTDTITVQRTILAPPERIFALLSDASRHSEFDGSGTVRGTRESSQPLRHGSRFGMAMHMGVGYRTTNEVVEFEQDRRIAWRTTGFKGLIGGRVWRYELEPVGGGTLVTETWDISRDRQRFFLAHSKMPAATKVAMRRTLDRLAAQLEEQSPAGNA</sequence>
<name>A0A5Q2MCF1_9ACTN</name>
<accession>A0A5Q2MCF1</accession>
<evidence type="ECO:0000313" key="2">
    <source>
        <dbReference type="EMBL" id="QGG40248.1"/>
    </source>
</evidence>
<keyword evidence="2" id="KW-0808">Transferase</keyword>
<reference evidence="2 3" key="1">
    <citation type="submission" date="2019-11" db="EMBL/GenBank/DDBJ databases">
        <authorList>
            <person name="Li J."/>
        </authorList>
    </citation>
    <scope>NUCLEOTIDE SEQUENCE [LARGE SCALE GENOMIC DNA]</scope>
    <source>
        <strain evidence="2 3">MF47</strain>
    </source>
</reference>
<dbReference type="KEGG" id="aef:GEV26_02020"/>
<dbReference type="InterPro" id="IPR023393">
    <property type="entry name" value="START-like_dom_sf"/>
</dbReference>
<protein>
    <submittedName>
        <fullName evidence="2">Dimethyladenosine transferase</fullName>
    </submittedName>
</protein>
<evidence type="ECO:0000256" key="1">
    <source>
        <dbReference type="SAM" id="MobiDB-lite"/>
    </source>
</evidence>
<dbReference type="RefSeq" id="WP_153651520.1">
    <property type="nucleotide sequence ID" value="NZ_CP045737.1"/>
</dbReference>
<dbReference type="InterPro" id="IPR019587">
    <property type="entry name" value="Polyketide_cyclase/dehydratase"/>
</dbReference>
<dbReference type="Gene3D" id="3.30.530.20">
    <property type="match status" value="1"/>
</dbReference>
<dbReference type="Proteomes" id="UP000392064">
    <property type="component" value="Chromosome"/>
</dbReference>
<evidence type="ECO:0000313" key="3">
    <source>
        <dbReference type="Proteomes" id="UP000392064"/>
    </source>
</evidence>
<gene>
    <name evidence="2" type="ORF">GEV26_02020</name>
</gene>
<dbReference type="GO" id="GO:0016740">
    <property type="term" value="F:transferase activity"/>
    <property type="evidence" value="ECO:0007669"/>
    <property type="project" value="UniProtKB-KW"/>
</dbReference>
<organism evidence="2 3">
    <name type="scientific">Aeromicrobium yanjiei</name>
    <dbReference type="NCBI Taxonomy" id="2662028"/>
    <lineage>
        <taxon>Bacteria</taxon>
        <taxon>Bacillati</taxon>
        <taxon>Actinomycetota</taxon>
        <taxon>Actinomycetes</taxon>
        <taxon>Propionibacteriales</taxon>
        <taxon>Nocardioidaceae</taxon>
        <taxon>Aeromicrobium</taxon>
    </lineage>
</organism>